<reference evidence="1 2" key="1">
    <citation type="submission" date="2016-06" db="EMBL/GenBank/DDBJ databases">
        <title>Respiratory ammonification of nitrate coupled to the oxidation of elemental sulfur in deep-sea autotrophic thermophilic bacteria.</title>
        <authorList>
            <person name="Slobodkina G.B."/>
            <person name="Mardanov A.V."/>
            <person name="Ravin N.V."/>
            <person name="Frolova A.A."/>
            <person name="Viryasiv M.B."/>
            <person name="Chernyh N.A."/>
            <person name="Bonch-Osmolovskaya E.A."/>
            <person name="Slobodkin A.I."/>
        </authorList>
    </citation>
    <scope>NUCLEOTIDE SEQUENCE [LARGE SCALE GENOMIC DNA]</scope>
    <source>
        <strain evidence="1 2">S69</strain>
    </source>
</reference>
<comment type="caution">
    <text evidence="1">The sequence shown here is derived from an EMBL/GenBank/DDBJ whole genome shotgun (WGS) entry which is preliminary data.</text>
</comment>
<gene>
    <name evidence="1" type="ORF">DBT_0455</name>
</gene>
<evidence type="ECO:0000313" key="1">
    <source>
        <dbReference type="EMBL" id="OCC15993.1"/>
    </source>
</evidence>
<proteinExistence type="predicted"/>
<dbReference type="EMBL" id="MAGO01000002">
    <property type="protein sequence ID" value="OCC15993.1"/>
    <property type="molecule type" value="Genomic_DNA"/>
</dbReference>
<dbReference type="RefSeq" id="WP_279614746.1">
    <property type="nucleotide sequence ID" value="NZ_MAGO01000002.1"/>
</dbReference>
<dbReference type="AlphaFoldDB" id="A0A1B9F7Y7"/>
<dbReference type="STRING" id="1156395.DBT_0455"/>
<organism evidence="1 2">
    <name type="scientific">Dissulfuribacter thermophilus</name>
    <dbReference type="NCBI Taxonomy" id="1156395"/>
    <lineage>
        <taxon>Bacteria</taxon>
        <taxon>Pseudomonadati</taxon>
        <taxon>Thermodesulfobacteriota</taxon>
        <taxon>Dissulfuribacteria</taxon>
        <taxon>Dissulfuribacterales</taxon>
        <taxon>Dissulfuribacteraceae</taxon>
        <taxon>Dissulfuribacter</taxon>
    </lineage>
</organism>
<keyword evidence="2" id="KW-1185">Reference proteome</keyword>
<sequence>MGLVGKEMFALDGCKLPSNASKEWSGTRADFEKKCKKLEHATSP</sequence>
<evidence type="ECO:0000313" key="2">
    <source>
        <dbReference type="Proteomes" id="UP000093080"/>
    </source>
</evidence>
<dbReference type="Proteomes" id="UP000093080">
    <property type="component" value="Unassembled WGS sequence"/>
</dbReference>
<protein>
    <submittedName>
        <fullName evidence="1">Mobile element protein</fullName>
    </submittedName>
</protein>
<name>A0A1B9F7Y7_9BACT</name>
<accession>A0A1B9F7Y7</accession>